<dbReference type="Pfam" id="PF13534">
    <property type="entry name" value="Fer4_17"/>
    <property type="match status" value="1"/>
</dbReference>
<evidence type="ECO:0000256" key="4">
    <source>
        <dbReference type="ARBA" id="ARBA00023004"/>
    </source>
</evidence>
<gene>
    <name evidence="8" type="ORF">H9962_08965</name>
</gene>
<dbReference type="EMBL" id="DXAN01000028">
    <property type="protein sequence ID" value="HJA09302.1"/>
    <property type="molecule type" value="Genomic_DNA"/>
</dbReference>
<keyword evidence="5" id="KW-0411">Iron-sulfur</keyword>
<evidence type="ECO:0000256" key="6">
    <source>
        <dbReference type="SAM" id="MobiDB-lite"/>
    </source>
</evidence>
<dbReference type="PANTHER" id="PTHR43255:SF1">
    <property type="entry name" value="IRON-SULFUR-BINDING OXIDOREDUCTASE FADF-RELATED"/>
    <property type="match status" value="1"/>
</dbReference>
<dbReference type="Gene3D" id="3.50.50.60">
    <property type="entry name" value="FAD/NAD(P)-binding domain"/>
    <property type="match status" value="1"/>
</dbReference>
<dbReference type="Gene3D" id="1.10.1060.10">
    <property type="entry name" value="Alpha-helical ferredoxin"/>
    <property type="match status" value="2"/>
</dbReference>
<evidence type="ECO:0000313" key="9">
    <source>
        <dbReference type="Proteomes" id="UP000824225"/>
    </source>
</evidence>
<keyword evidence="1" id="KW-0004">4Fe-4S</keyword>
<dbReference type="PROSITE" id="PS00198">
    <property type="entry name" value="4FE4S_FER_1"/>
    <property type="match status" value="1"/>
</dbReference>
<dbReference type="NCBIfam" id="NF045663">
    <property type="entry name" value="diclust_near_Sec"/>
    <property type="match status" value="1"/>
</dbReference>
<protein>
    <submittedName>
        <fullName evidence="8">4Fe-4S dicluster domain-containing protein</fullName>
    </submittedName>
</protein>
<feature type="region of interest" description="Disordered" evidence="6">
    <location>
        <begin position="762"/>
        <end position="808"/>
    </location>
</feature>
<dbReference type="Pfam" id="PF14691">
    <property type="entry name" value="Fer4_20"/>
    <property type="match status" value="1"/>
</dbReference>
<keyword evidence="3" id="KW-0560">Oxidoreductase</keyword>
<dbReference type="InterPro" id="IPR017896">
    <property type="entry name" value="4Fe4S_Fe-S-bd"/>
</dbReference>
<evidence type="ECO:0000256" key="5">
    <source>
        <dbReference type="ARBA" id="ARBA00023014"/>
    </source>
</evidence>
<sequence>MDQQELYAWERRCIQEEMPYCRAACPLQVDARAFMERMAAADLPGGRKILERHMPLPGLLGRVCDHPCETRCLRGEFGGSLAIGALERLCVSRTPRQTRPLPIPRKNKSVAVVGDGFAGLTVAWDLGRKGYAVAVFHPEAAVGAALLSRLGVDDASVLEDELAVIRRGAVTFTPRALDIALVDEARASFDAVFVDAESAPHLARLRADLDPVTLLDPEPLSEGRAALCYGGWLEGDSVVTRAAEGRRAAATLERFVTGVSLTAAREKEGLTDTRLWTPVDGVEPVARIEPANGDYDVDSGRSEAARCLRCECMACVRECAYMQHYKGYPKVFARQIYNNGAIVKGQHLANSLINGCSLCGQCEAVCPEDFSMADLCLAARREMVERGYMPPSAHEFALEDMAAADGPECALVVGNADAAVPETASCAHLFFPGCQLAASRGEQVLRVYGHLRSHLGGGVGLALRCCGVPARWAGREDIFEAAAANIRAQWEALGRPRVVAACASCLKTLRESQPDMETVSLWEVLETECPEPAGEFAATLSVHDPCNARYDKAWLGAVRRLLVRHGVRVDEPKFTAETTACCGYGGLTWSAQPEVADAMAAHRAAQLDHDAVASCIMCRDRLAAQGKPCLHILDVLFPLDDVSDPTLPGPGLSARRANRAALRRRVLHDILGRSVDEPAPQAPRLFMEPEVLARLEGRHILTEDVTTVLRHAADNGFLDRRSGHYLTSWRPSRVTYWVEYAPEGDGFRVYDAYSHRMVVPGTGNADEAADKAGGTDTGGRGFQASFRPAAERSGAMPARPASGAEVKS</sequence>
<dbReference type="SUPFAM" id="SSF51971">
    <property type="entry name" value="Nucleotide-binding domain"/>
    <property type="match status" value="1"/>
</dbReference>
<dbReference type="AlphaFoldDB" id="A0A9D2KMW0"/>
<keyword evidence="4" id="KW-0408">Iron</keyword>
<dbReference type="Pfam" id="PF02754">
    <property type="entry name" value="CCG"/>
    <property type="match status" value="2"/>
</dbReference>
<name>A0A9D2KMW0_9BACT</name>
<dbReference type="InterPro" id="IPR036188">
    <property type="entry name" value="FAD/NAD-bd_sf"/>
</dbReference>
<comment type="caution">
    <text evidence="8">The sequence shown here is derived from an EMBL/GenBank/DDBJ whole genome shotgun (WGS) entry which is preliminary data.</text>
</comment>
<dbReference type="InterPro" id="IPR051460">
    <property type="entry name" value="HdrC_iron-sulfur_subunit"/>
</dbReference>
<dbReference type="SUPFAM" id="SSF51905">
    <property type="entry name" value="FAD/NAD(P)-binding domain"/>
    <property type="match status" value="1"/>
</dbReference>
<dbReference type="PROSITE" id="PS51379">
    <property type="entry name" value="4FE4S_FER_2"/>
    <property type="match status" value="1"/>
</dbReference>
<keyword evidence="2" id="KW-0479">Metal-binding</keyword>
<dbReference type="GO" id="GO:0016491">
    <property type="term" value="F:oxidoreductase activity"/>
    <property type="evidence" value="ECO:0007669"/>
    <property type="project" value="UniProtKB-KW"/>
</dbReference>
<dbReference type="Proteomes" id="UP000824225">
    <property type="component" value="Unassembled WGS sequence"/>
</dbReference>
<evidence type="ECO:0000259" key="7">
    <source>
        <dbReference type="PROSITE" id="PS51379"/>
    </source>
</evidence>
<evidence type="ECO:0000256" key="3">
    <source>
        <dbReference type="ARBA" id="ARBA00023002"/>
    </source>
</evidence>
<dbReference type="GO" id="GO:0046872">
    <property type="term" value="F:metal ion binding"/>
    <property type="evidence" value="ECO:0007669"/>
    <property type="project" value="UniProtKB-KW"/>
</dbReference>
<accession>A0A9D2KMW0</accession>
<proteinExistence type="predicted"/>
<dbReference type="InterPro" id="IPR004017">
    <property type="entry name" value="Cys_rich_dom"/>
</dbReference>
<feature type="domain" description="4Fe-4S ferredoxin-type" evidence="7">
    <location>
        <begin position="345"/>
        <end position="375"/>
    </location>
</feature>
<dbReference type="PANTHER" id="PTHR43255">
    <property type="entry name" value="IRON-SULFUR-BINDING OXIDOREDUCTASE FADF-RELATED-RELATED"/>
    <property type="match status" value="1"/>
</dbReference>
<evidence type="ECO:0000256" key="1">
    <source>
        <dbReference type="ARBA" id="ARBA00022485"/>
    </source>
</evidence>
<evidence type="ECO:0000313" key="8">
    <source>
        <dbReference type="EMBL" id="HJA09302.1"/>
    </source>
</evidence>
<dbReference type="InterPro" id="IPR009051">
    <property type="entry name" value="Helical_ferredxn"/>
</dbReference>
<organism evidence="8 9">
    <name type="scientific">Candidatus Mailhella merdigallinarum</name>
    <dbReference type="NCBI Taxonomy" id="2838658"/>
    <lineage>
        <taxon>Bacteria</taxon>
        <taxon>Pseudomonadati</taxon>
        <taxon>Thermodesulfobacteriota</taxon>
        <taxon>Desulfovibrionia</taxon>
        <taxon>Desulfovibrionales</taxon>
        <taxon>Desulfovibrionaceae</taxon>
        <taxon>Mailhella</taxon>
    </lineage>
</organism>
<dbReference type="InterPro" id="IPR017900">
    <property type="entry name" value="4Fe4S_Fe_S_CS"/>
</dbReference>
<dbReference type="GO" id="GO:0005886">
    <property type="term" value="C:plasma membrane"/>
    <property type="evidence" value="ECO:0007669"/>
    <property type="project" value="TreeGrafter"/>
</dbReference>
<dbReference type="GO" id="GO:0051539">
    <property type="term" value="F:4 iron, 4 sulfur cluster binding"/>
    <property type="evidence" value="ECO:0007669"/>
    <property type="project" value="UniProtKB-KW"/>
</dbReference>
<dbReference type="SUPFAM" id="SSF46548">
    <property type="entry name" value="alpha-helical ferredoxin"/>
    <property type="match status" value="1"/>
</dbReference>
<evidence type="ECO:0000256" key="2">
    <source>
        <dbReference type="ARBA" id="ARBA00022723"/>
    </source>
</evidence>
<reference evidence="8" key="1">
    <citation type="journal article" date="2021" name="PeerJ">
        <title>Extensive microbial diversity within the chicken gut microbiome revealed by metagenomics and culture.</title>
        <authorList>
            <person name="Gilroy R."/>
            <person name="Ravi A."/>
            <person name="Getino M."/>
            <person name="Pursley I."/>
            <person name="Horton D.L."/>
            <person name="Alikhan N.F."/>
            <person name="Baker D."/>
            <person name="Gharbi K."/>
            <person name="Hall N."/>
            <person name="Watson M."/>
            <person name="Adriaenssens E.M."/>
            <person name="Foster-Nyarko E."/>
            <person name="Jarju S."/>
            <person name="Secka A."/>
            <person name="Antonio M."/>
            <person name="Oren A."/>
            <person name="Chaudhuri R.R."/>
            <person name="La Ragione R."/>
            <person name="Hildebrand F."/>
            <person name="Pallen M.J."/>
        </authorList>
    </citation>
    <scope>NUCLEOTIDE SEQUENCE</scope>
    <source>
        <strain evidence="8">CHK186-16707</strain>
    </source>
</reference>
<dbReference type="InterPro" id="IPR028261">
    <property type="entry name" value="DPD_II"/>
</dbReference>
<reference evidence="8" key="2">
    <citation type="submission" date="2021-04" db="EMBL/GenBank/DDBJ databases">
        <authorList>
            <person name="Gilroy R."/>
        </authorList>
    </citation>
    <scope>NUCLEOTIDE SEQUENCE</scope>
    <source>
        <strain evidence="8">CHK186-16707</strain>
    </source>
</reference>